<dbReference type="Pfam" id="PF00356">
    <property type="entry name" value="LacI"/>
    <property type="match status" value="1"/>
</dbReference>
<dbReference type="AlphaFoldDB" id="A0A8E1RI44"/>
<organism evidence="5 6">
    <name type="scientific">Lentilactobacillus kefiri DSM 20587 = JCM 5818</name>
    <dbReference type="NCBI Taxonomy" id="1423764"/>
    <lineage>
        <taxon>Bacteria</taxon>
        <taxon>Bacillati</taxon>
        <taxon>Bacillota</taxon>
        <taxon>Bacilli</taxon>
        <taxon>Lactobacillales</taxon>
        <taxon>Lactobacillaceae</taxon>
        <taxon>Lentilactobacillus</taxon>
    </lineage>
</organism>
<proteinExistence type="predicted"/>
<dbReference type="GO" id="GO:0000976">
    <property type="term" value="F:transcription cis-regulatory region binding"/>
    <property type="evidence" value="ECO:0007669"/>
    <property type="project" value="TreeGrafter"/>
</dbReference>
<dbReference type="InterPro" id="IPR046335">
    <property type="entry name" value="LacI/GalR-like_sensor"/>
</dbReference>
<dbReference type="PANTHER" id="PTHR30146:SF149">
    <property type="entry name" value="HTH-TYPE TRANSCRIPTIONAL REGULATOR EBGR"/>
    <property type="match status" value="1"/>
</dbReference>
<dbReference type="PROSITE" id="PS50932">
    <property type="entry name" value="HTH_LACI_2"/>
    <property type="match status" value="1"/>
</dbReference>
<feature type="domain" description="HTH lacI-type" evidence="4">
    <location>
        <begin position="5"/>
        <end position="61"/>
    </location>
</feature>
<keyword evidence="3" id="KW-0804">Transcription</keyword>
<dbReference type="GO" id="GO:0003700">
    <property type="term" value="F:DNA-binding transcription factor activity"/>
    <property type="evidence" value="ECO:0007669"/>
    <property type="project" value="TreeGrafter"/>
</dbReference>
<dbReference type="CDD" id="cd01392">
    <property type="entry name" value="HTH_LacI"/>
    <property type="match status" value="1"/>
</dbReference>
<evidence type="ECO:0000259" key="4">
    <source>
        <dbReference type="PROSITE" id="PS50932"/>
    </source>
</evidence>
<keyword evidence="2" id="KW-0238">DNA-binding</keyword>
<keyword evidence="1" id="KW-0805">Transcription regulation</keyword>
<dbReference type="SUPFAM" id="SSF53822">
    <property type="entry name" value="Periplasmic binding protein-like I"/>
    <property type="match status" value="1"/>
</dbReference>
<evidence type="ECO:0000256" key="1">
    <source>
        <dbReference type="ARBA" id="ARBA00023015"/>
    </source>
</evidence>
<name>A0A8E1RI44_LENKE</name>
<dbReference type="InterPro" id="IPR010982">
    <property type="entry name" value="Lambda_DNA-bd_dom_sf"/>
</dbReference>
<dbReference type="Pfam" id="PF13377">
    <property type="entry name" value="Peripla_BP_3"/>
    <property type="match status" value="1"/>
</dbReference>
<dbReference type="InterPro" id="IPR000843">
    <property type="entry name" value="HTH_LacI"/>
</dbReference>
<dbReference type="PROSITE" id="PS00356">
    <property type="entry name" value="HTH_LACI_1"/>
    <property type="match status" value="1"/>
</dbReference>
<dbReference type="PANTHER" id="PTHR30146">
    <property type="entry name" value="LACI-RELATED TRANSCRIPTIONAL REPRESSOR"/>
    <property type="match status" value="1"/>
</dbReference>
<evidence type="ECO:0000313" key="6">
    <source>
        <dbReference type="Proteomes" id="UP000051164"/>
    </source>
</evidence>
<protein>
    <submittedName>
        <fullName evidence="5">LacI family transcriptional regulator</fullName>
    </submittedName>
</protein>
<dbReference type="InterPro" id="IPR028082">
    <property type="entry name" value="Peripla_BP_I"/>
</dbReference>
<dbReference type="Gene3D" id="3.40.50.2300">
    <property type="match status" value="2"/>
</dbReference>
<sequence>MKIMATIKDIAKLANVSPGTVSRALSPEKSEYVAKETRDKVRQVADKLGYKYSLVPSQSKHLLNFALVTTLTLEEETRDEYWRFVRRGVYEAGEAQNINIKRVIRTSEHIKPQDFEEYDAVLIVGTISKSALQQIQKFNHNIVLVDGGGNNDDNVDVVDTNLAELTDQVLSKLGQKAKQIGFIGGFRHEVNLDGSAGKDIEDIRTVAYKNWCIVHGRQPIVKLVDWTAKQSMQAVNDLLKEYGHQLDGLLVASNPLTMGVMKGLAKHNLIPGKDLYLVSYDDMEFTSYLTPSLTSIWLPKVELGYAAVLHAETLVKFPRTWHVRNILPGKIHYRETFNLD</sequence>
<reference evidence="5 6" key="1">
    <citation type="journal article" date="2015" name="Genome Announc.">
        <title>Expanding the biotechnology potential of lactobacilli through comparative genomics of 213 strains and associated genera.</title>
        <authorList>
            <person name="Sun Z."/>
            <person name="Harris H.M."/>
            <person name="McCann A."/>
            <person name="Guo C."/>
            <person name="Argimon S."/>
            <person name="Zhang W."/>
            <person name="Yang X."/>
            <person name="Jeffery I.B."/>
            <person name="Cooney J.C."/>
            <person name="Kagawa T.F."/>
            <person name="Liu W."/>
            <person name="Song Y."/>
            <person name="Salvetti E."/>
            <person name="Wrobel A."/>
            <person name="Rasinkangas P."/>
            <person name="Parkhill J."/>
            <person name="Rea M.C."/>
            <person name="O'Sullivan O."/>
            <person name="Ritari J."/>
            <person name="Douillard F.P."/>
            <person name="Paul Ross R."/>
            <person name="Yang R."/>
            <person name="Briner A.E."/>
            <person name="Felis G.E."/>
            <person name="de Vos W.M."/>
            <person name="Barrangou R."/>
            <person name="Klaenhammer T.R."/>
            <person name="Caufield P.W."/>
            <person name="Cui Y."/>
            <person name="Zhang H."/>
            <person name="O'Toole P.W."/>
        </authorList>
    </citation>
    <scope>NUCLEOTIDE SEQUENCE [LARGE SCALE GENOMIC DNA]</scope>
    <source>
        <strain evidence="5 6">DSM 20587</strain>
    </source>
</reference>
<dbReference type="Proteomes" id="UP000051164">
    <property type="component" value="Unassembled WGS sequence"/>
</dbReference>
<evidence type="ECO:0000313" key="5">
    <source>
        <dbReference type="EMBL" id="KRM49865.1"/>
    </source>
</evidence>
<gene>
    <name evidence="5" type="ORF">FC95_GL000278</name>
</gene>
<accession>A0A8E1RI44</accession>
<dbReference type="Gene3D" id="1.10.260.40">
    <property type="entry name" value="lambda repressor-like DNA-binding domains"/>
    <property type="match status" value="1"/>
</dbReference>
<evidence type="ECO:0000256" key="3">
    <source>
        <dbReference type="ARBA" id="ARBA00023163"/>
    </source>
</evidence>
<dbReference type="SUPFAM" id="SSF47413">
    <property type="entry name" value="lambda repressor-like DNA-binding domains"/>
    <property type="match status" value="1"/>
</dbReference>
<comment type="caution">
    <text evidence="5">The sequence shown here is derived from an EMBL/GenBank/DDBJ whole genome shotgun (WGS) entry which is preliminary data.</text>
</comment>
<evidence type="ECO:0000256" key="2">
    <source>
        <dbReference type="ARBA" id="ARBA00023125"/>
    </source>
</evidence>
<dbReference type="SMART" id="SM00354">
    <property type="entry name" value="HTH_LACI"/>
    <property type="match status" value="1"/>
</dbReference>
<dbReference type="EMBL" id="AYYV01000080">
    <property type="protein sequence ID" value="KRM49865.1"/>
    <property type="molecule type" value="Genomic_DNA"/>
</dbReference>